<dbReference type="Pfam" id="PF19541">
    <property type="entry name" value="DUF6065"/>
    <property type="match status" value="1"/>
</dbReference>
<gene>
    <name evidence="1" type="ORF">METZ01_LOCUS56701</name>
</gene>
<organism evidence="1">
    <name type="scientific">marine metagenome</name>
    <dbReference type="NCBI Taxonomy" id="408172"/>
    <lineage>
        <taxon>unclassified sequences</taxon>
        <taxon>metagenomes</taxon>
        <taxon>ecological metagenomes</taxon>
    </lineage>
</organism>
<name>A0A381SN92_9ZZZZ</name>
<evidence type="ECO:0000313" key="1">
    <source>
        <dbReference type="EMBL" id="SVA03847.1"/>
    </source>
</evidence>
<dbReference type="AlphaFoldDB" id="A0A381SN92"/>
<dbReference type="EMBL" id="UINC01003158">
    <property type="protein sequence ID" value="SVA03847.1"/>
    <property type="molecule type" value="Genomic_DNA"/>
</dbReference>
<proteinExistence type="predicted"/>
<dbReference type="InterPro" id="IPR045709">
    <property type="entry name" value="DUF6065"/>
</dbReference>
<accession>A0A381SN92</accession>
<protein>
    <submittedName>
        <fullName evidence="1">Uncharacterized protein</fullName>
    </submittedName>
</protein>
<reference evidence="1" key="1">
    <citation type="submission" date="2018-05" db="EMBL/GenBank/DDBJ databases">
        <authorList>
            <person name="Lanie J.A."/>
            <person name="Ng W.-L."/>
            <person name="Kazmierczak K.M."/>
            <person name="Andrzejewski T.M."/>
            <person name="Davidsen T.M."/>
            <person name="Wayne K.J."/>
            <person name="Tettelin H."/>
            <person name="Glass J.I."/>
            <person name="Rusch D."/>
            <person name="Podicherti R."/>
            <person name="Tsui H.-C.T."/>
            <person name="Winkler M.E."/>
        </authorList>
    </citation>
    <scope>NUCLEOTIDE SEQUENCE</scope>
</reference>
<sequence>MKHLSPEAEKEDYQTVKRCVPFLDAMTTGYIIPLPMDLTLAIISETENRILWKSEEEKARLEKYTIVESHDISQYPGAPFSHFRIIKFYNPWIIETSPGYSCIFTPPLNRHDLPYIPLSGVVDTDEYFNTVNFPCIFPGLDVGHEINLKIGTPMIQVIPFKRQEWKHKITNLKDGVLTRAHKTREDMRTDRKDWYRRKKWQKKSFH</sequence>